<dbReference type="EMBL" id="CP012174">
    <property type="protein sequence ID" value="AKV78372.1"/>
    <property type="molecule type" value="Genomic_DNA"/>
</dbReference>
<dbReference type="RefSeq" id="WP_012020751.1">
    <property type="nucleotide sequence ID" value="NZ_CP008822.1"/>
</dbReference>
<dbReference type="AlphaFoldDB" id="A0A088E6H9"/>
<dbReference type="EMBL" id="CP008822">
    <property type="protein sequence ID" value="AIM26950.1"/>
    <property type="molecule type" value="Genomic_DNA"/>
</dbReference>
<dbReference type="Proteomes" id="UP000068832">
    <property type="component" value="Chromosome"/>
</dbReference>
<evidence type="ECO:0000313" key="8">
    <source>
        <dbReference type="Proteomes" id="UP000056255"/>
    </source>
</evidence>
<evidence type="ECO:0000313" key="4">
    <source>
        <dbReference type="EMBL" id="AKV78372.1"/>
    </source>
</evidence>
<evidence type="ECO:0000313" key="11">
    <source>
        <dbReference type="Proteomes" id="UP000062475"/>
    </source>
</evidence>
<dbReference type="OrthoDB" id="38965at2157"/>
<sequence>MGEWIKETSFKLVASQGNLVLQCNCRGKILEVQKVSTRFNIKYFTNERRISYENGKLFDFHGLTVLKGEQASSQITEMLSSMISEVGEDLSSVSREAGIPVTVAITSIEDVGKLYLDERRYLDFSTTYLEYDLGREYLKDRPGFASERRFKLTIHVQGRGLKTVHWLESGRGEVYASPDSVNWGQDIGEFRRILGEFRPTSRAFQEIREYMNAFVSP</sequence>
<protein>
    <submittedName>
        <fullName evidence="1">Uncharacterized protein</fullName>
    </submittedName>
</protein>
<dbReference type="Proteomes" id="UP000029084">
    <property type="component" value="Chromosome"/>
</dbReference>
<name>A0A088E6H9_9CREN</name>
<reference evidence="9 10" key="2">
    <citation type="journal article" date="2015" name="Genome Announc.">
        <title>Complete Genome Sequences of Evolved Arsenate-Resistant Metallosphaera sedula Strains.</title>
        <authorList>
            <person name="Ai C."/>
            <person name="McCarthy S."/>
            <person name="Schackwitz W."/>
            <person name="Martin J."/>
            <person name="Lipzen A."/>
            <person name="Blum P."/>
        </authorList>
    </citation>
    <scope>NUCLEOTIDE SEQUENCE [LARGE SCALE GENOMIC DNA]</scope>
    <source>
        <strain evidence="4 10">ARS120-1</strain>
        <strain evidence="5 9">ARS120-2</strain>
        <strain evidence="2 12">ARS50-1</strain>
        <strain evidence="3 11">ARS50-2</strain>
    </source>
</reference>
<proteinExistence type="predicted"/>
<dbReference type="Proteomes" id="UP000062475">
    <property type="component" value="Chromosome"/>
</dbReference>
<accession>A0A088E6H9</accession>
<dbReference type="EMBL" id="CP012172">
    <property type="protein sequence ID" value="AKV73879.1"/>
    <property type="molecule type" value="Genomic_DNA"/>
</dbReference>
<reference evidence="1 7" key="1">
    <citation type="journal article" date="2014" name="J. Bacteriol.">
        <title>Role of an Archaeal PitA Transporter in the Copper and Arsenic Resistance of Metallosphaera sedula, an Extreme Thermoacidophile.</title>
        <authorList>
            <person name="McCarthy S."/>
            <person name="Ai C."/>
            <person name="Wheaton G."/>
            <person name="Tevatia R."/>
            <person name="Eckrich V."/>
            <person name="Kelly R."/>
            <person name="Blum P."/>
        </authorList>
    </citation>
    <scope>NUCLEOTIDE SEQUENCE [LARGE SCALE GENOMIC DNA]</scope>
    <source>
        <strain evidence="1 7">CuR1</strain>
    </source>
</reference>
<evidence type="ECO:0000313" key="3">
    <source>
        <dbReference type="EMBL" id="AKV76121.1"/>
    </source>
</evidence>
<evidence type="ECO:0000313" key="12">
    <source>
        <dbReference type="Proteomes" id="UP000068832"/>
    </source>
</evidence>
<dbReference type="Proteomes" id="UP000062398">
    <property type="component" value="Chromosome"/>
</dbReference>
<evidence type="ECO:0000313" key="6">
    <source>
        <dbReference type="EMBL" id="AKV82861.1"/>
    </source>
</evidence>
<dbReference type="OMA" id="MECVKNE"/>
<dbReference type="EMBL" id="CP012173">
    <property type="protein sequence ID" value="AKV76121.1"/>
    <property type="molecule type" value="Genomic_DNA"/>
</dbReference>
<evidence type="ECO:0000313" key="10">
    <source>
        <dbReference type="Proteomes" id="UP000062398"/>
    </source>
</evidence>
<dbReference type="Proteomes" id="UP000056255">
    <property type="component" value="Chromosome"/>
</dbReference>
<evidence type="ECO:0000313" key="5">
    <source>
        <dbReference type="EMBL" id="AKV80617.1"/>
    </source>
</evidence>
<dbReference type="EMBL" id="CP012176">
    <property type="protein sequence ID" value="AKV82861.1"/>
    <property type="molecule type" value="Genomic_DNA"/>
</dbReference>
<evidence type="ECO:0000313" key="7">
    <source>
        <dbReference type="Proteomes" id="UP000029084"/>
    </source>
</evidence>
<dbReference type="EMBL" id="CP012175">
    <property type="protein sequence ID" value="AKV80617.1"/>
    <property type="molecule type" value="Genomic_DNA"/>
</dbReference>
<dbReference type="Proteomes" id="UP000061362">
    <property type="component" value="Chromosome"/>
</dbReference>
<evidence type="ECO:0000313" key="2">
    <source>
        <dbReference type="EMBL" id="AKV73879.1"/>
    </source>
</evidence>
<evidence type="ECO:0000313" key="9">
    <source>
        <dbReference type="Proteomes" id="UP000061362"/>
    </source>
</evidence>
<organism evidence="1 7">
    <name type="scientific">Metallosphaera sedula</name>
    <dbReference type="NCBI Taxonomy" id="43687"/>
    <lineage>
        <taxon>Archaea</taxon>
        <taxon>Thermoproteota</taxon>
        <taxon>Thermoprotei</taxon>
        <taxon>Sulfolobales</taxon>
        <taxon>Sulfolobaceae</taxon>
        <taxon>Metallosphaera</taxon>
    </lineage>
</organism>
<reference evidence="6 8" key="3">
    <citation type="submission" date="2015-07" db="EMBL/GenBank/DDBJ databases">
        <title>Physiological, transcriptional responses and genome re-sequencing of acid resistant extremely thermoacidophilic Metallosphaera sedula SARC-M1.</title>
        <authorList>
            <person name="Ai C."/>
            <person name="McCarthy S."/>
            <person name="Eckrich V."/>
            <person name="Rudrappa D."/>
            <person name="Qiu G."/>
            <person name="Blum P."/>
        </authorList>
    </citation>
    <scope>NUCLEOTIDE SEQUENCE [LARGE SCALE GENOMIC DNA]</scope>
    <source>
        <strain evidence="6 8">SARC-M1</strain>
    </source>
</reference>
<gene>
    <name evidence="1" type="ORF">HA72_0789</name>
    <name evidence="2" type="ORF">MsedA_0804</name>
    <name evidence="3" type="ORF">MsedB_0805</name>
    <name evidence="4" type="ORF">MsedC_0804</name>
    <name evidence="5" type="ORF">MsedD_0805</name>
    <name evidence="6" type="ORF">MsedE_0804</name>
</gene>
<dbReference type="GeneID" id="91755249"/>
<evidence type="ECO:0000313" key="1">
    <source>
        <dbReference type="EMBL" id="AIM26950.1"/>
    </source>
</evidence>
<dbReference type="PATRIC" id="fig|43687.5.peg.808"/>